<comment type="caution">
    <text evidence="1">The sequence shown here is derived from an EMBL/GenBank/DDBJ whole genome shotgun (WGS) entry which is preliminary data.</text>
</comment>
<protein>
    <submittedName>
        <fullName evidence="1">Uncharacterized protein</fullName>
    </submittedName>
</protein>
<dbReference type="AlphaFoldDB" id="A0A8X6PHR5"/>
<evidence type="ECO:0000313" key="2">
    <source>
        <dbReference type="Proteomes" id="UP000887013"/>
    </source>
</evidence>
<reference evidence="1" key="1">
    <citation type="submission" date="2020-08" db="EMBL/GenBank/DDBJ databases">
        <title>Multicomponent nature underlies the extraordinary mechanical properties of spider dragline silk.</title>
        <authorList>
            <person name="Kono N."/>
            <person name="Nakamura H."/>
            <person name="Mori M."/>
            <person name="Yoshida Y."/>
            <person name="Ohtoshi R."/>
            <person name="Malay A.D."/>
            <person name="Moran D.A.P."/>
            <person name="Tomita M."/>
            <person name="Numata K."/>
            <person name="Arakawa K."/>
        </authorList>
    </citation>
    <scope>NUCLEOTIDE SEQUENCE</scope>
</reference>
<dbReference type="EMBL" id="BMAW01070053">
    <property type="protein sequence ID" value="GFT71565.1"/>
    <property type="molecule type" value="Genomic_DNA"/>
</dbReference>
<proteinExistence type="predicted"/>
<evidence type="ECO:0000313" key="1">
    <source>
        <dbReference type="EMBL" id="GFT71565.1"/>
    </source>
</evidence>
<dbReference type="Proteomes" id="UP000887013">
    <property type="component" value="Unassembled WGS sequence"/>
</dbReference>
<gene>
    <name evidence="1" type="ORF">NPIL_492511</name>
</gene>
<organism evidence="1 2">
    <name type="scientific">Nephila pilipes</name>
    <name type="common">Giant wood spider</name>
    <name type="synonym">Nephila maculata</name>
    <dbReference type="NCBI Taxonomy" id="299642"/>
    <lineage>
        <taxon>Eukaryota</taxon>
        <taxon>Metazoa</taxon>
        <taxon>Ecdysozoa</taxon>
        <taxon>Arthropoda</taxon>
        <taxon>Chelicerata</taxon>
        <taxon>Arachnida</taxon>
        <taxon>Araneae</taxon>
        <taxon>Araneomorphae</taxon>
        <taxon>Entelegynae</taxon>
        <taxon>Araneoidea</taxon>
        <taxon>Nephilidae</taxon>
        <taxon>Nephila</taxon>
    </lineage>
</organism>
<keyword evidence="2" id="KW-1185">Reference proteome</keyword>
<name>A0A8X6PHR5_NEPPI</name>
<accession>A0A8X6PHR5</accession>
<sequence>MCYCLCLQLNDQSSLQNLQTRIIHIQGSDTEHKPPGADSSQPYSQVELNYLTRDLGLSKEAAVLLGFKLQEKCLMGKSASFYW</sequence>
<dbReference type="OrthoDB" id="7890494at2759"/>